<sequence>MTRHQGRHFLHIPGPSPVPERVLRAMDMPVIDHRSAEFAELGKTVLQGAKAIFKTANPVIIYPSSGTGAWEAAIVNTLSPGDKVLMVETGHFATLWQQMAARWGIEVDFIPGDWRRGVDPAVIEEKLTADTAHQLKAVMVVHNETSTGATSRIGEVRAAMDRVGHPALLMVDTISGLASADFRFDEWKVDVAVSCSQKGFMLPPGLGFNAISDKARAVAKTNKMPRSFWDWEDMLKLNANGFFPYTPATNLLYGLREAIAMLLEEGLDDVFARHQRLAAATRAAVDHWGLEVLCQEPKDFSPVLTAVLMPPGHDADQFRQIVLDNFNMSLGSGLSKVAGKVFRIGHLGECNELTLMAALSGVEMGLRVAGVPHRAGGVDAAMTLLEQPLPGNAPRHLAVVK</sequence>
<dbReference type="InterPro" id="IPR015421">
    <property type="entry name" value="PyrdxlP-dep_Trfase_major"/>
</dbReference>
<evidence type="ECO:0000256" key="8">
    <source>
        <dbReference type="ARBA" id="ARBA00093187"/>
    </source>
</evidence>
<comment type="catalytic activity">
    <reaction evidence="8">
        <text>glyoxylate + L-serine = 3-hydroxypyruvate + glycine</text>
        <dbReference type="Rhea" id="RHEA:19125"/>
        <dbReference type="ChEBI" id="CHEBI:17180"/>
        <dbReference type="ChEBI" id="CHEBI:33384"/>
        <dbReference type="ChEBI" id="CHEBI:36655"/>
        <dbReference type="ChEBI" id="CHEBI:57305"/>
        <dbReference type="EC" id="2.6.1.45"/>
    </reaction>
</comment>
<evidence type="ECO:0000256" key="2">
    <source>
        <dbReference type="ARBA" id="ARBA00009236"/>
    </source>
</evidence>
<dbReference type="RefSeq" id="WP_015665549.1">
    <property type="nucleotide sequence ID" value="NC_020453.1"/>
</dbReference>
<dbReference type="PANTHER" id="PTHR21152:SF40">
    <property type="entry name" value="ALANINE--GLYOXYLATE AMINOTRANSFERASE"/>
    <property type="match status" value="1"/>
</dbReference>
<gene>
    <name evidence="12" type="ORF">S58_24200</name>
</gene>
<evidence type="ECO:0000313" key="13">
    <source>
        <dbReference type="Proteomes" id="UP000011841"/>
    </source>
</evidence>
<dbReference type="CDD" id="cd06451">
    <property type="entry name" value="AGAT_like"/>
    <property type="match status" value="1"/>
</dbReference>
<evidence type="ECO:0000313" key="12">
    <source>
        <dbReference type="EMBL" id="BAM88426.1"/>
    </source>
</evidence>
<keyword evidence="13" id="KW-1185">Reference proteome</keyword>
<keyword evidence="3 12" id="KW-0032">Aminotransferase</keyword>
<keyword evidence="12" id="KW-0808">Transferase</keyword>
<name>M4Z5Z1_9BRAD</name>
<comment type="similarity">
    <text evidence="2">Belongs to the class-V pyridoxal-phosphate-dependent aminotransferase family.</text>
</comment>
<keyword evidence="4 10" id="KW-0663">Pyridoxal phosphate</keyword>
<comment type="pathway">
    <text evidence="5">One-carbon metabolism; formaldehyde assimilation via serine pathway.</text>
</comment>
<dbReference type="GeneID" id="301816315"/>
<evidence type="ECO:0000256" key="9">
    <source>
        <dbReference type="PIRSR" id="PIRSR000524-1"/>
    </source>
</evidence>
<dbReference type="GO" id="GO:0008453">
    <property type="term" value="F:alanine-glyoxylate transaminase activity"/>
    <property type="evidence" value="ECO:0007669"/>
    <property type="project" value="TreeGrafter"/>
</dbReference>
<evidence type="ECO:0000256" key="7">
    <source>
        <dbReference type="ARBA" id="ARBA00070386"/>
    </source>
</evidence>
<dbReference type="KEGG" id="aol:S58_24200"/>
<proteinExistence type="inferred from homology"/>
<evidence type="ECO:0000256" key="5">
    <source>
        <dbReference type="ARBA" id="ARBA00060690"/>
    </source>
</evidence>
<feature type="modified residue" description="N6-(pyridoxal phosphate)lysine" evidence="10">
    <location>
        <position position="198"/>
    </location>
</feature>
<dbReference type="eggNOG" id="COG0075">
    <property type="taxonomic scope" value="Bacteria"/>
</dbReference>
<feature type="domain" description="Aminotransferase class V" evidence="11">
    <location>
        <begin position="13"/>
        <end position="309"/>
    </location>
</feature>
<organism evidence="12 13">
    <name type="scientific">Bradyrhizobium oligotrophicum S58</name>
    <dbReference type="NCBI Taxonomy" id="1245469"/>
    <lineage>
        <taxon>Bacteria</taxon>
        <taxon>Pseudomonadati</taxon>
        <taxon>Pseudomonadota</taxon>
        <taxon>Alphaproteobacteria</taxon>
        <taxon>Hyphomicrobiales</taxon>
        <taxon>Nitrobacteraceae</taxon>
        <taxon>Bradyrhizobium</taxon>
    </lineage>
</organism>
<protein>
    <recommendedName>
        <fullName evidence="7">Serine--glyoxylate aminotransferase</fullName>
        <ecNumber evidence="6">2.6.1.45</ecNumber>
    </recommendedName>
</protein>
<dbReference type="OrthoDB" id="389074at2"/>
<dbReference type="Pfam" id="PF00266">
    <property type="entry name" value="Aminotran_5"/>
    <property type="match status" value="1"/>
</dbReference>
<reference evidence="12 13" key="1">
    <citation type="journal article" date="2013" name="Appl. Environ. Microbiol.">
        <title>Genome analysis suggests that the soil oligotrophic bacterium Agromonas oligotrophica (Bradyrhizobium oligotrophicum) is a nitrogen-fixing symbiont of Aeschynomene indica.</title>
        <authorList>
            <person name="Okubo T."/>
            <person name="Fukushima S."/>
            <person name="Itakura M."/>
            <person name="Oshima K."/>
            <person name="Longtonglang A."/>
            <person name="Teaumroong N."/>
            <person name="Mitsui H."/>
            <person name="Hattori M."/>
            <person name="Hattori R."/>
            <person name="Hattori T."/>
            <person name="Minamisawa K."/>
        </authorList>
    </citation>
    <scope>NUCLEOTIDE SEQUENCE [LARGE SCALE GENOMIC DNA]</scope>
    <source>
        <strain evidence="12 13">S58</strain>
    </source>
</reference>
<dbReference type="GO" id="GO:0019265">
    <property type="term" value="P:glycine biosynthetic process, by transamination of glyoxylate"/>
    <property type="evidence" value="ECO:0007669"/>
    <property type="project" value="TreeGrafter"/>
</dbReference>
<dbReference type="PANTHER" id="PTHR21152">
    <property type="entry name" value="AMINOTRANSFERASE CLASS V"/>
    <property type="match status" value="1"/>
</dbReference>
<dbReference type="PATRIC" id="fig|1245469.3.peg.2478"/>
<dbReference type="Proteomes" id="UP000011841">
    <property type="component" value="Chromosome"/>
</dbReference>
<dbReference type="GO" id="GO:0004760">
    <property type="term" value="F:L-serine-pyruvate transaminase activity"/>
    <property type="evidence" value="ECO:0007669"/>
    <property type="project" value="TreeGrafter"/>
</dbReference>
<evidence type="ECO:0000256" key="10">
    <source>
        <dbReference type="PIRSR" id="PIRSR000524-50"/>
    </source>
</evidence>
<dbReference type="FunFam" id="3.40.640.10:FF:000054">
    <property type="entry name" value="Serine--glyoxylate aminotransferase"/>
    <property type="match status" value="1"/>
</dbReference>
<accession>M4Z5Z1</accession>
<dbReference type="InterPro" id="IPR024169">
    <property type="entry name" value="SP_NH2Trfase/AEP_transaminase"/>
</dbReference>
<dbReference type="InterPro" id="IPR000192">
    <property type="entry name" value="Aminotrans_V_dom"/>
</dbReference>
<dbReference type="AlphaFoldDB" id="M4Z5Z1"/>
<dbReference type="InterPro" id="IPR015422">
    <property type="entry name" value="PyrdxlP-dep_Trfase_small"/>
</dbReference>
<dbReference type="STRING" id="1245469.S58_24200"/>
<dbReference type="FunFam" id="3.90.1150.10:FF:000031">
    <property type="entry name" value="Serine--glyoxylate aminotransferase"/>
    <property type="match status" value="1"/>
</dbReference>
<dbReference type="GO" id="GO:0050281">
    <property type="term" value="F:L-serine-glyoxylate transaminase activity"/>
    <property type="evidence" value="ECO:0007669"/>
    <property type="project" value="UniProtKB-EC"/>
</dbReference>
<evidence type="ECO:0000256" key="6">
    <source>
        <dbReference type="ARBA" id="ARBA00067024"/>
    </source>
</evidence>
<evidence type="ECO:0000256" key="3">
    <source>
        <dbReference type="ARBA" id="ARBA00022576"/>
    </source>
</evidence>
<dbReference type="PIRSF" id="PIRSF000524">
    <property type="entry name" value="SPT"/>
    <property type="match status" value="1"/>
</dbReference>
<dbReference type="EC" id="2.6.1.45" evidence="6"/>
<comment type="cofactor">
    <cofactor evidence="1 10">
        <name>pyridoxal 5'-phosphate</name>
        <dbReference type="ChEBI" id="CHEBI:597326"/>
    </cofactor>
</comment>
<dbReference type="EMBL" id="AP012603">
    <property type="protein sequence ID" value="BAM88426.1"/>
    <property type="molecule type" value="Genomic_DNA"/>
</dbReference>
<dbReference type="Gene3D" id="3.40.640.10">
    <property type="entry name" value="Type I PLP-dependent aspartate aminotransferase-like (Major domain)"/>
    <property type="match status" value="1"/>
</dbReference>
<dbReference type="InterPro" id="IPR015424">
    <property type="entry name" value="PyrdxlP-dep_Trfase"/>
</dbReference>
<dbReference type="Gene3D" id="3.90.1150.10">
    <property type="entry name" value="Aspartate Aminotransferase, domain 1"/>
    <property type="match status" value="1"/>
</dbReference>
<feature type="binding site" evidence="9">
    <location>
        <position position="343"/>
    </location>
    <ligand>
        <name>substrate</name>
    </ligand>
</feature>
<evidence type="ECO:0000256" key="4">
    <source>
        <dbReference type="ARBA" id="ARBA00022898"/>
    </source>
</evidence>
<evidence type="ECO:0000259" key="11">
    <source>
        <dbReference type="Pfam" id="PF00266"/>
    </source>
</evidence>
<evidence type="ECO:0000256" key="1">
    <source>
        <dbReference type="ARBA" id="ARBA00001933"/>
    </source>
</evidence>
<dbReference type="HOGENOM" id="CLU_027686_1_0_5"/>
<dbReference type="SUPFAM" id="SSF53383">
    <property type="entry name" value="PLP-dependent transferases"/>
    <property type="match status" value="1"/>
</dbReference>